<reference evidence="16 17" key="1">
    <citation type="journal article" date="2014" name="Int. J. Syst. Evol. Microbiol.">
        <title>Complete genome sequence of Corynebacterium casei LMG S-19264T (=DSM 44701T), isolated from a smear-ripened cheese.</title>
        <authorList>
            <consortium name="US DOE Joint Genome Institute (JGI-PGF)"/>
            <person name="Walter F."/>
            <person name="Albersmeier A."/>
            <person name="Kalinowski J."/>
            <person name="Ruckert C."/>
        </authorList>
    </citation>
    <scope>NUCLEOTIDE SEQUENCE [LARGE SCALE GENOMIC DNA]</scope>
    <source>
        <strain evidence="16 17">NBRC 110095</strain>
    </source>
</reference>
<evidence type="ECO:0000256" key="12">
    <source>
        <dbReference type="RuleBase" id="RU003357"/>
    </source>
</evidence>
<organism evidence="16 17">
    <name type="scientific">Marinibactrum halimedae</name>
    <dbReference type="NCBI Taxonomy" id="1444977"/>
    <lineage>
        <taxon>Bacteria</taxon>
        <taxon>Pseudomonadati</taxon>
        <taxon>Pseudomonadota</taxon>
        <taxon>Gammaproteobacteria</taxon>
        <taxon>Cellvibrionales</taxon>
        <taxon>Cellvibrionaceae</taxon>
        <taxon>Marinibactrum</taxon>
    </lineage>
</organism>
<keyword evidence="6" id="KW-0408">Iron</keyword>
<keyword evidence="4" id="KW-0410">Iron transport</keyword>
<comment type="caution">
    <text evidence="16">The sequence shown here is derived from an EMBL/GenBank/DDBJ whole genome shotgun (WGS) entry which is preliminary data.</text>
</comment>
<feature type="chain" id="PRO_5041272549" evidence="13">
    <location>
        <begin position="27"/>
        <end position="738"/>
    </location>
</feature>
<evidence type="ECO:0000256" key="10">
    <source>
        <dbReference type="ARBA" id="ARBA00023237"/>
    </source>
</evidence>
<evidence type="ECO:0000256" key="3">
    <source>
        <dbReference type="ARBA" id="ARBA00022452"/>
    </source>
</evidence>
<dbReference type="EMBL" id="BSPD01000085">
    <property type="protein sequence ID" value="GLS27610.1"/>
    <property type="molecule type" value="Genomic_DNA"/>
</dbReference>
<evidence type="ECO:0000259" key="14">
    <source>
        <dbReference type="Pfam" id="PF00593"/>
    </source>
</evidence>
<evidence type="ECO:0000256" key="11">
    <source>
        <dbReference type="PROSITE-ProRule" id="PRU01360"/>
    </source>
</evidence>
<dbReference type="InterPro" id="IPR012910">
    <property type="entry name" value="Plug_dom"/>
</dbReference>
<name>A0AA37TDC4_9GAMM</name>
<evidence type="ECO:0000256" key="1">
    <source>
        <dbReference type="ARBA" id="ARBA00004571"/>
    </source>
</evidence>
<dbReference type="Gene3D" id="2.40.170.20">
    <property type="entry name" value="TonB-dependent receptor, beta-barrel domain"/>
    <property type="match status" value="1"/>
</dbReference>
<keyword evidence="7" id="KW-0406">Ion transport</keyword>
<sequence length="738" mass="80198">MSSKPVSSFLPFATICTMLSSSLALAQENSAEPSTIEEITVTATKREQSIYEVPIAISAFSGDALASQGITDLTDVGKFVPNLNITGFSAGHTSSANPFIRGIGLQDHLITTDPGVSVYVDGVYLGRQVGQNWNLNNIERIEVLRGPQGTLYGRNSIGGAINIITKEPDTDGYTRVSVEGGTRGRIKTDFFANHGVNENLAFNINLGYNERDGVGDFINVPDAEYDVGELEEMYGRFSVKYTQGDFSLVATADGNNGKGGLRPYTTLILPGGALDSAGYTQADITRDAYDNATGNLNVTEVRNNARGLSVTANWDFSDTMAAKAIYSNRSSDYKAGLDDDSLFDDFLSFPEEGKAEQTSIELQLNGDFGSVDFVSGLYAFEEDGSNRQPDAVFNGGPSPFFLEQNTTSQAVFVNVGFDITDQFRLSGGLRYTEDEKDVTANVFDVVGNVSDTDSWDELTWELAANYTLDNGINFYGTIQTGYQSGQYPARPYCIFGDFGAVGGFDALGAGDENAIAAAVAAVQANNCVVASDNITAVNYEAGMKGSIGGILSMSIAVFNTEYEELPYQVSSTSGVGFTTTNQIVEQTSRGVEWESTVYFNENFTLHTSLGYIDVEVEKQNNVRPVAPLTPELTASISPSYTHYLNSGKIIARLDYSFRDSMYGEPSDLPGRFTEIDSREITNFDIAYKTEDEAYTIALYGRNIFDERYDNARLNTGDYVLQILNNDLSEFGVRLSAEF</sequence>
<evidence type="ECO:0000256" key="13">
    <source>
        <dbReference type="SAM" id="SignalP"/>
    </source>
</evidence>
<gene>
    <name evidence="16" type="ORF">GCM10007877_33290</name>
</gene>
<dbReference type="InterPro" id="IPR000531">
    <property type="entry name" value="Beta-barrel_TonB"/>
</dbReference>
<keyword evidence="2 11" id="KW-0813">Transport</keyword>
<evidence type="ECO:0000256" key="7">
    <source>
        <dbReference type="ARBA" id="ARBA00023065"/>
    </source>
</evidence>
<keyword evidence="16" id="KW-0675">Receptor</keyword>
<feature type="domain" description="TonB-dependent receptor-like beta-barrel" evidence="14">
    <location>
        <begin position="251"/>
        <end position="703"/>
    </location>
</feature>
<keyword evidence="8 12" id="KW-0798">TonB box</keyword>
<evidence type="ECO:0000256" key="9">
    <source>
        <dbReference type="ARBA" id="ARBA00023136"/>
    </source>
</evidence>
<dbReference type="GO" id="GO:0009279">
    <property type="term" value="C:cell outer membrane"/>
    <property type="evidence" value="ECO:0007669"/>
    <property type="project" value="UniProtKB-SubCell"/>
</dbReference>
<comment type="similarity">
    <text evidence="11 12">Belongs to the TonB-dependent receptor family.</text>
</comment>
<keyword evidence="13" id="KW-0732">Signal</keyword>
<feature type="signal peptide" evidence="13">
    <location>
        <begin position="1"/>
        <end position="26"/>
    </location>
</feature>
<evidence type="ECO:0000256" key="2">
    <source>
        <dbReference type="ARBA" id="ARBA00022448"/>
    </source>
</evidence>
<dbReference type="PANTHER" id="PTHR32552:SF81">
    <property type="entry name" value="TONB-DEPENDENT OUTER MEMBRANE RECEPTOR"/>
    <property type="match status" value="1"/>
</dbReference>
<dbReference type="SUPFAM" id="SSF56935">
    <property type="entry name" value="Porins"/>
    <property type="match status" value="1"/>
</dbReference>
<dbReference type="Proteomes" id="UP001156870">
    <property type="component" value="Unassembled WGS sequence"/>
</dbReference>
<evidence type="ECO:0000313" key="16">
    <source>
        <dbReference type="EMBL" id="GLS27610.1"/>
    </source>
</evidence>
<evidence type="ECO:0000256" key="8">
    <source>
        <dbReference type="ARBA" id="ARBA00023077"/>
    </source>
</evidence>
<evidence type="ECO:0000313" key="17">
    <source>
        <dbReference type="Proteomes" id="UP001156870"/>
    </source>
</evidence>
<proteinExistence type="inferred from homology"/>
<evidence type="ECO:0000256" key="4">
    <source>
        <dbReference type="ARBA" id="ARBA00022496"/>
    </source>
</evidence>
<evidence type="ECO:0000259" key="15">
    <source>
        <dbReference type="Pfam" id="PF07715"/>
    </source>
</evidence>
<keyword evidence="5 11" id="KW-0812">Transmembrane</keyword>
<feature type="domain" description="TonB-dependent receptor plug" evidence="15">
    <location>
        <begin position="51"/>
        <end position="160"/>
    </location>
</feature>
<keyword evidence="10 11" id="KW-0998">Cell outer membrane</keyword>
<protein>
    <submittedName>
        <fullName evidence="16">TonB-dependent receptor</fullName>
    </submittedName>
</protein>
<comment type="subcellular location">
    <subcellularLocation>
        <location evidence="1 11">Cell outer membrane</location>
        <topology evidence="1 11">Multi-pass membrane protein</topology>
    </subcellularLocation>
</comment>
<accession>A0AA37TDC4</accession>
<dbReference type="Pfam" id="PF00593">
    <property type="entry name" value="TonB_dep_Rec_b-barrel"/>
    <property type="match status" value="1"/>
</dbReference>
<dbReference type="RefSeq" id="WP_232592534.1">
    <property type="nucleotide sequence ID" value="NZ_BSPD01000085.1"/>
</dbReference>
<keyword evidence="9 11" id="KW-0472">Membrane</keyword>
<dbReference type="InterPro" id="IPR036942">
    <property type="entry name" value="Beta-barrel_TonB_sf"/>
</dbReference>
<dbReference type="Pfam" id="PF07715">
    <property type="entry name" value="Plug"/>
    <property type="match status" value="1"/>
</dbReference>
<evidence type="ECO:0000256" key="6">
    <source>
        <dbReference type="ARBA" id="ARBA00023004"/>
    </source>
</evidence>
<dbReference type="PANTHER" id="PTHR32552">
    <property type="entry name" value="FERRICHROME IRON RECEPTOR-RELATED"/>
    <property type="match status" value="1"/>
</dbReference>
<keyword evidence="17" id="KW-1185">Reference proteome</keyword>
<dbReference type="AlphaFoldDB" id="A0AA37TDC4"/>
<dbReference type="GO" id="GO:0006826">
    <property type="term" value="P:iron ion transport"/>
    <property type="evidence" value="ECO:0007669"/>
    <property type="project" value="UniProtKB-KW"/>
</dbReference>
<dbReference type="PROSITE" id="PS52016">
    <property type="entry name" value="TONB_DEPENDENT_REC_3"/>
    <property type="match status" value="1"/>
</dbReference>
<keyword evidence="3 11" id="KW-1134">Transmembrane beta strand</keyword>
<dbReference type="InterPro" id="IPR039426">
    <property type="entry name" value="TonB-dep_rcpt-like"/>
</dbReference>
<evidence type="ECO:0000256" key="5">
    <source>
        <dbReference type="ARBA" id="ARBA00022692"/>
    </source>
</evidence>